<keyword evidence="1" id="KW-0489">Methyltransferase</keyword>
<dbReference type="Gene3D" id="3.40.50.150">
    <property type="entry name" value="Vaccinia Virus protein VP39"/>
    <property type="match status" value="1"/>
</dbReference>
<proteinExistence type="predicted"/>
<dbReference type="EMBL" id="PNXY01000013">
    <property type="protein sequence ID" value="PMS29417.1"/>
    <property type="molecule type" value="Genomic_DNA"/>
</dbReference>
<organism evidence="1 2">
    <name type="scientific">Paraburkholderia rhynchosiae</name>
    <dbReference type="NCBI Taxonomy" id="487049"/>
    <lineage>
        <taxon>Bacteria</taxon>
        <taxon>Pseudomonadati</taxon>
        <taxon>Pseudomonadota</taxon>
        <taxon>Betaproteobacteria</taxon>
        <taxon>Burkholderiales</taxon>
        <taxon>Burkholderiaceae</taxon>
        <taxon>Paraburkholderia</taxon>
    </lineage>
</organism>
<dbReference type="PANTHER" id="PTHR43861">
    <property type="entry name" value="TRANS-ACONITATE 2-METHYLTRANSFERASE-RELATED"/>
    <property type="match status" value="1"/>
</dbReference>
<evidence type="ECO:0000313" key="1">
    <source>
        <dbReference type="EMBL" id="PMS29417.1"/>
    </source>
</evidence>
<dbReference type="Pfam" id="PF13489">
    <property type="entry name" value="Methyltransf_23"/>
    <property type="match status" value="1"/>
</dbReference>
<dbReference type="CDD" id="cd02440">
    <property type="entry name" value="AdoMet_MTases"/>
    <property type="match status" value="1"/>
</dbReference>
<dbReference type="SUPFAM" id="SSF53335">
    <property type="entry name" value="S-adenosyl-L-methionine-dependent methyltransferases"/>
    <property type="match status" value="1"/>
</dbReference>
<dbReference type="Proteomes" id="UP000235659">
    <property type="component" value="Unassembled WGS sequence"/>
</dbReference>
<name>A0ABX4V2N3_9BURK</name>
<protein>
    <submittedName>
        <fullName evidence="1">Methyltransferase type 11</fullName>
    </submittedName>
</protein>
<evidence type="ECO:0000313" key="2">
    <source>
        <dbReference type="Proteomes" id="UP000235659"/>
    </source>
</evidence>
<accession>A0ABX4V2N3</accession>
<comment type="caution">
    <text evidence="1">The sequence shown here is derived from an EMBL/GenBank/DDBJ whole genome shotgun (WGS) entry which is preliminary data.</text>
</comment>
<dbReference type="GO" id="GO:0032259">
    <property type="term" value="P:methylation"/>
    <property type="evidence" value="ECO:0007669"/>
    <property type="project" value="UniProtKB-KW"/>
</dbReference>
<dbReference type="GO" id="GO:0008168">
    <property type="term" value="F:methyltransferase activity"/>
    <property type="evidence" value="ECO:0007669"/>
    <property type="project" value="UniProtKB-KW"/>
</dbReference>
<sequence>MVAETIDKHIPRTSIRIFCICTVSAGFWKEVALFIANEIASTARLLKKVLEWPIHKFMPVAIKAVILSPRNTSISDKTWNHEYDSGAWDFLSTTKEVGRYSVILGYCLHFKPAARILDVGCGTGILAHWLSSAAISSYLGIDLSAAAIEKARQLNIQGAEFAVADVTAFKTSEVFDVIVFNEILYYLKTPEDHVRRFAQSLAPGGILIVSMWHHADGVNTWKRLRAGFEELDRVRLVHVPSGIKWNVAVLRPR</sequence>
<dbReference type="InterPro" id="IPR029063">
    <property type="entry name" value="SAM-dependent_MTases_sf"/>
</dbReference>
<gene>
    <name evidence="1" type="ORF">C0Z16_19245</name>
</gene>
<keyword evidence="1" id="KW-0808">Transferase</keyword>
<keyword evidence="2" id="KW-1185">Reference proteome</keyword>
<reference evidence="1 2" key="1">
    <citation type="submission" date="2018-01" db="EMBL/GenBank/DDBJ databases">
        <title>Whole genome analyses suggest that Burkholderia sensu lato contains two further novel genera in the rhizoxinica-symbiotica group Mycetohabitans gen. nov., and Trinickia gen. nov.: implications for the evolution of diazotrophy and nodulation in the Burkholderiaceae.</title>
        <authorList>
            <person name="Estrada-de los Santos P."/>
            <person name="Palmer M."/>
            <person name="Chavez-Ramirez B."/>
            <person name="Beukes C."/>
            <person name="Steenkamp E.T."/>
            <person name="Hirsch A.M."/>
            <person name="Manyaka P."/>
            <person name="Maluk M."/>
            <person name="Lafos M."/>
            <person name="Crook M."/>
            <person name="Gross E."/>
            <person name="Simon M.F."/>
            <person name="Bueno dos Reis Junior F."/>
            <person name="Poole P.S."/>
            <person name="Venter S.N."/>
            <person name="James E.K."/>
        </authorList>
    </citation>
    <scope>NUCLEOTIDE SEQUENCE [LARGE SCALE GENOMIC DNA]</scope>
    <source>
        <strain evidence="1 2">WSM 3937</strain>
    </source>
</reference>